<keyword evidence="2" id="KW-0808">Transferase</keyword>
<proteinExistence type="predicted"/>
<dbReference type="EMBL" id="CP117812">
    <property type="protein sequence ID" value="WDE99123.1"/>
    <property type="molecule type" value="Genomic_DNA"/>
</dbReference>
<dbReference type="Proteomes" id="UP001214250">
    <property type="component" value="Chromosome 2"/>
</dbReference>
<reference evidence="2 3" key="1">
    <citation type="submission" date="2023-02" db="EMBL/GenBank/DDBJ databases">
        <title>Genome sequence of Lentisphaera profundi SAORIC-696.</title>
        <authorList>
            <person name="Kim e."/>
            <person name="Cho J.-C."/>
            <person name="Choi A."/>
            <person name="Kang I."/>
        </authorList>
    </citation>
    <scope>NUCLEOTIDE SEQUENCE [LARGE SCALE GENOMIC DNA]</scope>
    <source>
        <strain evidence="2 3">SAORIC-696</strain>
    </source>
</reference>
<keyword evidence="2" id="KW-0328">Glycosyltransferase</keyword>
<dbReference type="EC" id="2.4.-.-" evidence="2"/>
<dbReference type="SUPFAM" id="SSF53756">
    <property type="entry name" value="UDP-Glycosyltransferase/glycogen phosphorylase"/>
    <property type="match status" value="1"/>
</dbReference>
<evidence type="ECO:0000259" key="1">
    <source>
        <dbReference type="Pfam" id="PF13524"/>
    </source>
</evidence>
<feature type="domain" description="Spore protein YkvP/CgeB glycosyl transferase-like" evidence="1">
    <location>
        <begin position="143"/>
        <end position="295"/>
    </location>
</feature>
<dbReference type="Gene3D" id="3.40.50.2000">
    <property type="entry name" value="Glycogen Phosphorylase B"/>
    <property type="match status" value="1"/>
</dbReference>
<dbReference type="GO" id="GO:0016757">
    <property type="term" value="F:glycosyltransferase activity"/>
    <property type="evidence" value="ECO:0007669"/>
    <property type="project" value="UniProtKB-KW"/>
</dbReference>
<evidence type="ECO:0000313" key="2">
    <source>
        <dbReference type="EMBL" id="WDE99123.1"/>
    </source>
</evidence>
<dbReference type="InterPro" id="IPR055259">
    <property type="entry name" value="YkvP/CgeB_Glyco_trans-like"/>
</dbReference>
<protein>
    <submittedName>
        <fullName evidence="2">Glycosyltransferase</fullName>
        <ecNumber evidence="2">2.4.-.-</ecNumber>
    </submittedName>
</protein>
<gene>
    <name evidence="2" type="ORF">PQO03_14905</name>
</gene>
<dbReference type="Pfam" id="PF13524">
    <property type="entry name" value="Glyco_trans_1_2"/>
    <property type="match status" value="1"/>
</dbReference>
<evidence type="ECO:0000313" key="3">
    <source>
        <dbReference type="Proteomes" id="UP001214250"/>
    </source>
</evidence>
<name>A0ABY7VY11_9BACT</name>
<organism evidence="2 3">
    <name type="scientific">Lentisphaera profundi</name>
    <dbReference type="NCBI Taxonomy" id="1658616"/>
    <lineage>
        <taxon>Bacteria</taxon>
        <taxon>Pseudomonadati</taxon>
        <taxon>Lentisphaerota</taxon>
        <taxon>Lentisphaeria</taxon>
        <taxon>Lentisphaerales</taxon>
        <taxon>Lentisphaeraceae</taxon>
        <taxon>Lentisphaera</taxon>
    </lineage>
</organism>
<dbReference type="RefSeq" id="WP_274153985.1">
    <property type="nucleotide sequence ID" value="NZ_CP117812.1"/>
</dbReference>
<sequence length="323" mass="37914">MKILLLVQEQQRSIFDTWYDAIAAKTEKCDIIRVSSQEQKRLKKFIVKSKVDFTQYDRVILFLRYKKMMRQVSFIQSIPNLAIIELDAYQNYCESKYNGRFTSYFKQLPWARILCTGKSHTQSLCEEGFDACFIGKAYDHKILKNLHSKRDIELAFLGSLQAGVYKYRREFLEELAKKEPILIKRTDSGQEYLEMLNRIKFFISPDIPFKEYMIKNFEAMACGCVLFTWNNGEIENKELGFIDMENVVLYTSIDELQTKLNLLRKNDDLSMNIAANGQKLVEAHHTWEHSADKIIEQLQAPLRKRVSESSFFGLSKHYKLDTP</sequence>
<accession>A0ABY7VY11</accession>
<keyword evidence="3" id="KW-1185">Reference proteome</keyword>